<gene>
    <name evidence="2" type="ORF">G3M58_27700</name>
</gene>
<feature type="region of interest" description="Disordered" evidence="1">
    <location>
        <begin position="87"/>
        <end position="118"/>
    </location>
</feature>
<proteinExistence type="predicted"/>
<dbReference type="Gene3D" id="3.30.310.280">
    <property type="match status" value="1"/>
</dbReference>
<organism evidence="2">
    <name type="scientific">Streptomyces sp. SID7499</name>
    <dbReference type="NCBI Taxonomy" id="2706086"/>
    <lineage>
        <taxon>Bacteria</taxon>
        <taxon>Bacillati</taxon>
        <taxon>Actinomycetota</taxon>
        <taxon>Actinomycetes</taxon>
        <taxon>Kitasatosporales</taxon>
        <taxon>Streptomycetaceae</taxon>
        <taxon>Streptomyces</taxon>
    </lineage>
</organism>
<protein>
    <submittedName>
        <fullName evidence="2">IucA/IucC family siderophore biosynthesis protein</fullName>
    </submittedName>
</protein>
<feature type="non-terminal residue" evidence="2">
    <location>
        <position position="1"/>
    </location>
</feature>
<reference evidence="2" key="1">
    <citation type="submission" date="2020-01" db="EMBL/GenBank/DDBJ databases">
        <title>Insect and environment-associated Actinomycetes.</title>
        <authorList>
            <person name="Currrie C."/>
            <person name="Chevrette M."/>
            <person name="Carlson C."/>
            <person name="Stubbendieck R."/>
            <person name="Wendt-Pienkowski E."/>
        </authorList>
    </citation>
    <scope>NUCLEOTIDE SEQUENCE</scope>
    <source>
        <strain evidence="2">SID7499</strain>
    </source>
</reference>
<feature type="compositionally biased region" description="Low complexity" evidence="1">
    <location>
        <begin position="91"/>
        <end position="101"/>
    </location>
</feature>
<dbReference type="AlphaFoldDB" id="A0A6G3WXK3"/>
<evidence type="ECO:0000256" key="1">
    <source>
        <dbReference type="SAM" id="MobiDB-lite"/>
    </source>
</evidence>
<sequence length="171" mass="18294">SRESAESPQLFSPPELNRQIWDRATARLLAKMLGEFAYEKIIEPVPEPGTGGRHRLTLDDGGALAFTARRGVYGSWRVDPDSIEVTAGPPAAHANGSAIAASDGPQPNGPATGSRPFRDPLTFLTRARDLLGLDGTTLGHLIRELTRTLSADARLDHTALTAEQLAALDYA</sequence>
<feature type="non-terminal residue" evidence="2">
    <location>
        <position position="171"/>
    </location>
</feature>
<name>A0A6G3WXK3_9ACTN</name>
<accession>A0A6G3WXK3</accession>
<evidence type="ECO:0000313" key="2">
    <source>
        <dbReference type="EMBL" id="NEE10221.1"/>
    </source>
</evidence>
<dbReference type="EMBL" id="JAAGMN010002839">
    <property type="protein sequence ID" value="NEE10221.1"/>
    <property type="molecule type" value="Genomic_DNA"/>
</dbReference>
<comment type="caution">
    <text evidence="2">The sequence shown here is derived from an EMBL/GenBank/DDBJ whole genome shotgun (WGS) entry which is preliminary data.</text>
</comment>